<gene>
    <name evidence="2" type="ORF">ERS007739_01566</name>
</gene>
<proteinExistence type="predicted"/>
<feature type="compositionally biased region" description="Polar residues" evidence="1">
    <location>
        <begin position="45"/>
        <end position="71"/>
    </location>
</feature>
<comment type="caution">
    <text evidence="2">The sequence shown here is derived from an EMBL/GenBank/DDBJ whole genome shotgun (WGS) entry which is preliminary data.</text>
</comment>
<evidence type="ECO:0000313" key="3">
    <source>
        <dbReference type="Proteomes" id="UP000039021"/>
    </source>
</evidence>
<evidence type="ECO:0000256" key="1">
    <source>
        <dbReference type="SAM" id="MobiDB-lite"/>
    </source>
</evidence>
<accession>A0A916L9U1</accession>
<dbReference type="Proteomes" id="UP000039021">
    <property type="component" value="Unassembled WGS sequence"/>
</dbReference>
<evidence type="ECO:0000313" key="2">
    <source>
        <dbReference type="EMBL" id="COX65244.1"/>
    </source>
</evidence>
<protein>
    <submittedName>
        <fullName evidence="2">Uncharacterized protein</fullName>
    </submittedName>
</protein>
<dbReference type="EMBL" id="CSBK01000617">
    <property type="protein sequence ID" value="COX65244.1"/>
    <property type="molecule type" value="Genomic_DNA"/>
</dbReference>
<sequence>MTLFIVPDPSACTPNAANSAPVIACEVSTLPATTAAGWVGASIEPSGTTIRNGRRQPSLSGMSSATRVRNT</sequence>
<feature type="region of interest" description="Disordered" evidence="1">
    <location>
        <begin position="44"/>
        <end position="71"/>
    </location>
</feature>
<name>A0A916L9U1_MYCTX</name>
<organism evidence="2 3">
    <name type="scientific">Mycobacterium tuberculosis</name>
    <dbReference type="NCBI Taxonomy" id="1773"/>
    <lineage>
        <taxon>Bacteria</taxon>
        <taxon>Bacillati</taxon>
        <taxon>Actinomycetota</taxon>
        <taxon>Actinomycetes</taxon>
        <taxon>Mycobacteriales</taxon>
        <taxon>Mycobacteriaceae</taxon>
        <taxon>Mycobacterium</taxon>
        <taxon>Mycobacterium tuberculosis complex</taxon>
    </lineage>
</organism>
<dbReference type="AlphaFoldDB" id="A0A916L9U1"/>
<reference evidence="3" key="1">
    <citation type="submission" date="2015-03" db="EMBL/GenBank/DDBJ databases">
        <authorList>
            <consortium name="Pathogen Informatics"/>
        </authorList>
    </citation>
    <scope>NUCLEOTIDE SEQUENCE [LARGE SCALE GENOMIC DNA]</scope>
    <source>
        <strain evidence="3">N09902308</strain>
    </source>
</reference>